<proteinExistence type="predicted"/>
<protein>
    <recommendedName>
        <fullName evidence="7">LisH domain-containing protein</fullName>
    </recommendedName>
</protein>
<dbReference type="SMART" id="SM00667">
    <property type="entry name" value="LisH"/>
    <property type="match status" value="1"/>
</dbReference>
<dbReference type="EMBL" id="PJQD01000023">
    <property type="protein sequence ID" value="POY74603.1"/>
    <property type="molecule type" value="Genomic_DNA"/>
</dbReference>
<feature type="repeat" description="WD" evidence="3">
    <location>
        <begin position="243"/>
        <end position="284"/>
    </location>
</feature>
<dbReference type="SMART" id="SM00320">
    <property type="entry name" value="WD40"/>
    <property type="match status" value="2"/>
</dbReference>
<dbReference type="AlphaFoldDB" id="A0A2S5BCX2"/>
<evidence type="ECO:0008006" key="7">
    <source>
        <dbReference type="Google" id="ProtNLM"/>
    </source>
</evidence>
<dbReference type="Proteomes" id="UP000237144">
    <property type="component" value="Unassembled WGS sequence"/>
</dbReference>
<evidence type="ECO:0000256" key="4">
    <source>
        <dbReference type="SAM" id="MobiDB-lite"/>
    </source>
</evidence>
<dbReference type="PANTHER" id="PTHR44019">
    <property type="entry name" value="WD REPEAT-CONTAINING PROTEIN 55"/>
    <property type="match status" value="1"/>
</dbReference>
<feature type="region of interest" description="Disordered" evidence="4">
    <location>
        <begin position="478"/>
        <end position="498"/>
    </location>
</feature>
<dbReference type="InterPro" id="IPR050505">
    <property type="entry name" value="WDR55/POC1"/>
</dbReference>
<comment type="caution">
    <text evidence="5">The sequence shown here is derived from an EMBL/GenBank/DDBJ whole genome shotgun (WGS) entry which is preliminary data.</text>
</comment>
<feature type="region of interest" description="Disordered" evidence="4">
    <location>
        <begin position="1"/>
        <end position="23"/>
    </location>
</feature>
<keyword evidence="1 3" id="KW-0853">WD repeat</keyword>
<name>A0A2S5BCX2_9BASI</name>
<dbReference type="PANTHER" id="PTHR44019:SF8">
    <property type="entry name" value="POC1 CENTRIOLAR PROTEIN HOMOLOG"/>
    <property type="match status" value="1"/>
</dbReference>
<dbReference type="OrthoDB" id="1932312at2759"/>
<evidence type="ECO:0000313" key="5">
    <source>
        <dbReference type="EMBL" id="POY74603.1"/>
    </source>
</evidence>
<sequence length="544" mass="59806">MGAPPSGSDFAQDTLQRSTGTAHPGSLASIAIMTSQAIQQPPDASLEAHRLVHRFLLNHGYTDSAAAFEREATRANHRFTSAARNPGEAGHDLQDVVDDWVANRLARLKVDDPTATLKDQLDQLELDPDELPREEVQVRTAIRDASNVLSVKRAMVPRREWDSQQLRFVSHDLPCLLTTAVDRTLKVYRSDSFDLVDSYDLPSPALSIAQYPGSKNARLVACATMEGSLSVIDLVSRQVVARVKDHTKYIVRIAFSPTGEYLASLGYDKLLHIYRVVTSKSTSSPSQSAMCGDDEPSDVLAETPQVELQLVHTIHTRTNPEAAVWLPEQPGRAGEQWLVWTAREDNLLHYLKAPSQDQTAQQKWETEEWNLNENGDSFISFSVLSITLHPTLPLLSLQTSTASARILLYPFHSAARLLTLHTTASQSDYFNPRHAWLPSGAAVVVNSEDGIVRLVDLQGKVRLSRGAHGIAAPDEDLASDAAGGQVSPEVRSERARLRREADRGSSVVRDVEVLVPQEDDKGVVSAKGWRIVSCGFDKTVKVLG</sequence>
<dbReference type="Pfam" id="PF00400">
    <property type="entry name" value="WD40"/>
    <property type="match status" value="1"/>
</dbReference>
<keyword evidence="6" id="KW-1185">Reference proteome</keyword>
<evidence type="ECO:0000256" key="2">
    <source>
        <dbReference type="ARBA" id="ARBA00022737"/>
    </source>
</evidence>
<dbReference type="Gene3D" id="2.130.10.10">
    <property type="entry name" value="YVTN repeat-like/Quinoprotein amine dehydrogenase"/>
    <property type="match status" value="1"/>
</dbReference>
<dbReference type="InterPro" id="IPR036322">
    <property type="entry name" value="WD40_repeat_dom_sf"/>
</dbReference>
<evidence type="ECO:0000256" key="3">
    <source>
        <dbReference type="PROSITE-ProRule" id="PRU00221"/>
    </source>
</evidence>
<dbReference type="PROSITE" id="PS50082">
    <property type="entry name" value="WD_REPEATS_2"/>
    <property type="match status" value="1"/>
</dbReference>
<evidence type="ECO:0000313" key="6">
    <source>
        <dbReference type="Proteomes" id="UP000237144"/>
    </source>
</evidence>
<dbReference type="Pfam" id="PF08513">
    <property type="entry name" value="LisH"/>
    <property type="match status" value="1"/>
</dbReference>
<accession>A0A2S5BCX2</accession>
<dbReference type="STRING" id="741276.A0A2S5BCX2"/>
<dbReference type="InterPro" id="IPR001680">
    <property type="entry name" value="WD40_rpt"/>
</dbReference>
<evidence type="ECO:0000256" key="1">
    <source>
        <dbReference type="ARBA" id="ARBA00022574"/>
    </source>
</evidence>
<feature type="compositionally biased region" description="Polar residues" evidence="4">
    <location>
        <begin position="9"/>
        <end position="21"/>
    </location>
</feature>
<dbReference type="InterPro" id="IPR015943">
    <property type="entry name" value="WD40/YVTN_repeat-like_dom_sf"/>
</dbReference>
<organism evidence="5 6">
    <name type="scientific">Rhodotorula taiwanensis</name>
    <dbReference type="NCBI Taxonomy" id="741276"/>
    <lineage>
        <taxon>Eukaryota</taxon>
        <taxon>Fungi</taxon>
        <taxon>Dikarya</taxon>
        <taxon>Basidiomycota</taxon>
        <taxon>Pucciniomycotina</taxon>
        <taxon>Microbotryomycetes</taxon>
        <taxon>Sporidiobolales</taxon>
        <taxon>Sporidiobolaceae</taxon>
        <taxon>Rhodotorula</taxon>
    </lineage>
</organism>
<gene>
    <name evidence="5" type="ORF">BMF94_2364</name>
</gene>
<dbReference type="InterPro" id="IPR006594">
    <property type="entry name" value="LisH"/>
</dbReference>
<reference evidence="5 6" key="1">
    <citation type="journal article" date="2018" name="Front. Microbiol.">
        <title>Prospects for Fungal Bioremediation of Acidic Radioactive Waste Sites: Characterization and Genome Sequence of Rhodotorula taiwanensis MD1149.</title>
        <authorList>
            <person name="Tkavc R."/>
            <person name="Matrosova V.Y."/>
            <person name="Grichenko O.E."/>
            <person name="Gostincar C."/>
            <person name="Volpe R.P."/>
            <person name="Klimenkova P."/>
            <person name="Gaidamakova E.K."/>
            <person name="Zhou C.E."/>
            <person name="Stewart B.J."/>
            <person name="Lyman M.G."/>
            <person name="Malfatti S.A."/>
            <person name="Rubinfeld B."/>
            <person name="Courtot M."/>
            <person name="Singh J."/>
            <person name="Dalgard C.L."/>
            <person name="Hamilton T."/>
            <person name="Frey K.G."/>
            <person name="Gunde-Cimerman N."/>
            <person name="Dugan L."/>
            <person name="Daly M.J."/>
        </authorList>
    </citation>
    <scope>NUCLEOTIDE SEQUENCE [LARGE SCALE GENOMIC DNA]</scope>
    <source>
        <strain evidence="5 6">MD1149</strain>
    </source>
</reference>
<dbReference type="PROSITE" id="PS50896">
    <property type="entry name" value="LISH"/>
    <property type="match status" value="1"/>
</dbReference>
<dbReference type="SUPFAM" id="SSF50978">
    <property type="entry name" value="WD40 repeat-like"/>
    <property type="match status" value="1"/>
</dbReference>
<keyword evidence="2" id="KW-0677">Repeat</keyword>